<evidence type="ECO:0000256" key="2">
    <source>
        <dbReference type="ARBA" id="ARBA00007572"/>
    </source>
</evidence>
<organism evidence="12 13">
    <name type="scientific">Erwinia phage pEp_SNUABM_01</name>
    <dbReference type="NCBI Taxonomy" id="2601643"/>
    <lineage>
        <taxon>Viruses</taxon>
        <taxon>Duplodnaviria</taxon>
        <taxon>Heunggongvirae</taxon>
        <taxon>Uroviricota</taxon>
        <taxon>Caudoviricetes</taxon>
        <taxon>Vequintavirinae</taxon>
        <taxon>Henunavirus</taxon>
        <taxon>Henunavirus SNUABM01</taxon>
    </lineage>
</organism>
<dbReference type="GO" id="GO:0006281">
    <property type="term" value="P:DNA repair"/>
    <property type="evidence" value="ECO:0007669"/>
    <property type="project" value="UniProtKB-KW"/>
</dbReference>
<keyword evidence="4 12" id="KW-0436">Ligase</keyword>
<gene>
    <name evidence="12" type="ORF">pEpSNUABM01_138</name>
</gene>
<evidence type="ECO:0000256" key="1">
    <source>
        <dbReference type="ARBA" id="ARBA00004328"/>
    </source>
</evidence>
<dbReference type="PROSITE" id="PS50160">
    <property type="entry name" value="DNA_LIGASE_A3"/>
    <property type="match status" value="1"/>
</dbReference>
<evidence type="ECO:0000313" key="13">
    <source>
        <dbReference type="Proteomes" id="UP000326545"/>
    </source>
</evidence>
<evidence type="ECO:0000256" key="4">
    <source>
        <dbReference type="ARBA" id="ARBA00022598"/>
    </source>
</evidence>
<name>A0A5J6DAR9_9CAUD</name>
<comment type="subcellular location">
    <subcellularLocation>
        <location evidence="1">Virion</location>
    </subcellularLocation>
</comment>
<keyword evidence="6" id="KW-0227">DNA damage</keyword>
<evidence type="ECO:0000256" key="6">
    <source>
        <dbReference type="ARBA" id="ARBA00022763"/>
    </source>
</evidence>
<evidence type="ECO:0000313" key="12">
    <source>
        <dbReference type="EMBL" id="QEQ94964.1"/>
    </source>
</evidence>
<sequence>MSINLDTPVLYALNKDGSFQEWKVYTEGADVIVEFGKQGGKTQQKRTTCEIKNAGRANETAADFQAMLEAKSKWEKQVRLGYRESIEQLQTEEVFTPMLAHDYLKRGSAIITPCYGQPKLDGVRALVLINDGIASFNSRGNKTYPVAGKLVDEVIHLSNVSGFDKFDGELYIHGLSLQKIVALAKKWRTHEMIAKEIQKDYEGDIKRRDKAIATSMETYKNFDGDDIPVEKMPELDVNRYGGYESADLEFHIFDIPVNNKSPWYDPEHPDHNRLADLFTTYTAANEEQLNKLAVVIGSFYETIEEVEWSVGSNMEKGFEGTMIRNFKGLYEYGQRSSDLQKWKIFQTAEAKVLDSKEDKNGEGVLDCIEKDGTEFSCKMKGTHAERSQAKMLKLKGKFITFSFQARTDKGVPQFPVGQYERDINPETWEPNE</sequence>
<feature type="domain" description="ATP-dependent DNA ligase family profile" evidence="11">
    <location>
        <begin position="241"/>
        <end position="342"/>
    </location>
</feature>
<dbReference type="Gene3D" id="3.30.470.30">
    <property type="entry name" value="DNA ligase/mRNA capping enzyme"/>
    <property type="match status" value="1"/>
</dbReference>
<dbReference type="GO" id="GO:0005524">
    <property type="term" value="F:ATP binding"/>
    <property type="evidence" value="ECO:0007669"/>
    <property type="project" value="InterPro"/>
</dbReference>
<accession>A0A5J6DAR9</accession>
<dbReference type="GO" id="GO:0006260">
    <property type="term" value="P:DNA replication"/>
    <property type="evidence" value="ECO:0007669"/>
    <property type="project" value="UniProtKB-KW"/>
</dbReference>
<keyword evidence="8" id="KW-0234">DNA repair</keyword>
<dbReference type="PANTHER" id="PTHR47810">
    <property type="entry name" value="DNA LIGASE"/>
    <property type="match status" value="1"/>
</dbReference>
<evidence type="ECO:0000256" key="7">
    <source>
        <dbReference type="ARBA" id="ARBA00022844"/>
    </source>
</evidence>
<dbReference type="GO" id="GO:0006310">
    <property type="term" value="P:DNA recombination"/>
    <property type="evidence" value="ECO:0007669"/>
    <property type="project" value="InterPro"/>
</dbReference>
<comment type="similarity">
    <text evidence="2">Belongs to the ATP-dependent DNA ligase family.</text>
</comment>
<dbReference type="GO" id="GO:0003910">
    <property type="term" value="F:DNA ligase (ATP) activity"/>
    <property type="evidence" value="ECO:0007669"/>
    <property type="project" value="InterPro"/>
</dbReference>
<evidence type="ECO:0000256" key="5">
    <source>
        <dbReference type="ARBA" id="ARBA00022705"/>
    </source>
</evidence>
<keyword evidence="7" id="KW-0946">Virion</keyword>
<dbReference type="InterPro" id="IPR050326">
    <property type="entry name" value="NAD_dep_DNA_ligaseB"/>
</dbReference>
<dbReference type="SUPFAM" id="SSF56091">
    <property type="entry name" value="DNA ligase/mRNA capping enzyme, catalytic domain"/>
    <property type="match status" value="1"/>
</dbReference>
<evidence type="ECO:0000256" key="3">
    <source>
        <dbReference type="ARBA" id="ARBA00013308"/>
    </source>
</evidence>
<evidence type="ECO:0000259" key="11">
    <source>
        <dbReference type="PROSITE" id="PS50160"/>
    </source>
</evidence>
<evidence type="ECO:0000256" key="9">
    <source>
        <dbReference type="ARBA" id="ARBA00032896"/>
    </source>
</evidence>
<protein>
    <recommendedName>
        <fullName evidence="3">DNA ligase</fullName>
    </recommendedName>
    <alternativeName>
        <fullName evidence="9">Polydeoxyribonucleotide synthase [ATP]</fullName>
    </alternativeName>
</protein>
<reference evidence="12 13" key="1">
    <citation type="submission" date="2019-07" db="EMBL/GenBank/DDBJ databases">
        <title>Complete genome sequence of bacteriophages infecting Erwinia pyrifoliae.</title>
        <authorList>
            <person name="Kim S.G."/>
            <person name="Park S.C."/>
        </authorList>
    </citation>
    <scope>NUCLEOTIDE SEQUENCE [LARGE SCALE GENOMIC DNA]</scope>
</reference>
<keyword evidence="5" id="KW-0235">DNA replication</keyword>
<proteinExistence type="inferred from homology"/>
<evidence type="ECO:0000256" key="10">
    <source>
        <dbReference type="ARBA" id="ARBA00046002"/>
    </source>
</evidence>
<dbReference type="InterPro" id="IPR012340">
    <property type="entry name" value="NA-bd_OB-fold"/>
</dbReference>
<dbReference type="SUPFAM" id="SSF50249">
    <property type="entry name" value="Nucleic acid-binding proteins"/>
    <property type="match status" value="1"/>
</dbReference>
<comment type="function">
    <text evidence="10">Very low-fidelity DNA ligase that seals nicks in double-stranded DNA during DNA repair. Together with the viral repair DNA polymerase X, fills the single nucleotide gaps generated by the AP endonuclease. It is not essential for viral replication and recombination. Displays a very low adenylation activity towards DNA with 3'-dideoxy- or 3'-amino-terminated nicks compared to regular nick DNA.</text>
</comment>
<keyword evidence="13" id="KW-1185">Reference proteome</keyword>
<evidence type="ECO:0000256" key="8">
    <source>
        <dbReference type="ARBA" id="ARBA00023204"/>
    </source>
</evidence>
<dbReference type="EMBL" id="MN184887">
    <property type="protein sequence ID" value="QEQ94964.1"/>
    <property type="molecule type" value="Genomic_DNA"/>
</dbReference>
<dbReference type="Pfam" id="PF01068">
    <property type="entry name" value="DNA_ligase_A_M"/>
    <property type="match status" value="1"/>
</dbReference>
<dbReference type="InterPro" id="IPR012310">
    <property type="entry name" value="DNA_ligase_ATP-dep_cent"/>
</dbReference>
<dbReference type="GO" id="GO:0044423">
    <property type="term" value="C:virion component"/>
    <property type="evidence" value="ECO:0007669"/>
    <property type="project" value="UniProtKB-KW"/>
</dbReference>
<dbReference type="PANTHER" id="PTHR47810:SF5">
    <property type="entry name" value="LIGASE, PUTATIVE-RELATED"/>
    <property type="match status" value="1"/>
</dbReference>
<dbReference type="Proteomes" id="UP000326545">
    <property type="component" value="Segment"/>
</dbReference>